<comment type="subcellular location">
    <subcellularLocation>
        <location evidence="3">Secreted</location>
    </subcellularLocation>
    <subcellularLocation>
        <location evidence="3">Bacterial flagellum</location>
    </subcellularLocation>
</comment>
<dbReference type="InterPro" id="IPR001029">
    <property type="entry name" value="Flagellin_N"/>
</dbReference>
<keyword evidence="6" id="KW-0282">Flagellum</keyword>
<reference evidence="6 7" key="1">
    <citation type="submission" date="2018-04" db="EMBL/GenBank/DDBJ databases">
        <title>Genomic Encyclopedia of Type Strains, Phase III (KMG-III): the genomes of soil and plant-associated and newly described type strains.</title>
        <authorList>
            <person name="Whitman W."/>
        </authorList>
    </citation>
    <scope>NUCLEOTIDE SEQUENCE [LARGE SCALE GENOMIC DNA]</scope>
    <source>
        <strain evidence="6 7">NW12</strain>
    </source>
</reference>
<dbReference type="InterPro" id="IPR001492">
    <property type="entry name" value="Flagellin"/>
</dbReference>
<keyword evidence="3" id="KW-0964">Secreted</keyword>
<dbReference type="Gene3D" id="1.20.1330.10">
    <property type="entry name" value="f41 fragment of flagellin, N-terminal domain"/>
    <property type="match status" value="1"/>
</dbReference>
<keyword evidence="6" id="KW-0966">Cell projection</keyword>
<keyword evidence="6" id="KW-0969">Cilium</keyword>
<dbReference type="PANTHER" id="PTHR42792">
    <property type="entry name" value="FLAGELLIN"/>
    <property type="match status" value="1"/>
</dbReference>
<dbReference type="PANTHER" id="PTHR42792:SF1">
    <property type="entry name" value="FLAGELLAR HOOK-ASSOCIATED PROTEIN 3"/>
    <property type="match status" value="1"/>
</dbReference>
<gene>
    <name evidence="6" type="ORF">C8J24_1449</name>
</gene>
<protein>
    <recommendedName>
        <fullName evidence="3">Flagellin</fullName>
    </recommendedName>
</protein>
<evidence type="ECO:0000259" key="4">
    <source>
        <dbReference type="Pfam" id="PF00669"/>
    </source>
</evidence>
<dbReference type="AlphaFoldDB" id="A0A2T4YW89"/>
<name>A0A2T4YW89_9SPHN</name>
<feature type="domain" description="Flagellin N-terminal" evidence="4">
    <location>
        <begin position="15"/>
        <end position="138"/>
    </location>
</feature>
<dbReference type="InterPro" id="IPR046358">
    <property type="entry name" value="Flagellin_C"/>
</dbReference>
<dbReference type="EMBL" id="PZZN01000001">
    <property type="protein sequence ID" value="PTM48041.1"/>
    <property type="molecule type" value="Genomic_DNA"/>
</dbReference>
<dbReference type="Pfam" id="PF00669">
    <property type="entry name" value="Flagellin_N"/>
    <property type="match status" value="1"/>
</dbReference>
<organism evidence="6 7">
    <name type="scientific">Sphingomonas aerolata</name>
    <dbReference type="NCBI Taxonomy" id="185951"/>
    <lineage>
        <taxon>Bacteria</taxon>
        <taxon>Pseudomonadati</taxon>
        <taxon>Pseudomonadota</taxon>
        <taxon>Alphaproteobacteria</taxon>
        <taxon>Sphingomonadales</taxon>
        <taxon>Sphingomonadaceae</taxon>
        <taxon>Sphingomonas</taxon>
    </lineage>
</organism>
<dbReference type="GO" id="GO:0005198">
    <property type="term" value="F:structural molecule activity"/>
    <property type="evidence" value="ECO:0007669"/>
    <property type="project" value="UniProtKB-UniRule"/>
</dbReference>
<comment type="caution">
    <text evidence="6">The sequence shown here is derived from an EMBL/GenBank/DDBJ whole genome shotgun (WGS) entry which is preliminary data.</text>
</comment>
<evidence type="ECO:0000256" key="3">
    <source>
        <dbReference type="RuleBase" id="RU362073"/>
    </source>
</evidence>
<dbReference type="RefSeq" id="WP_107931266.1">
    <property type="nucleotide sequence ID" value="NZ_PZZN01000001.1"/>
</dbReference>
<dbReference type="Proteomes" id="UP000240996">
    <property type="component" value="Unassembled WGS sequence"/>
</dbReference>
<sequence>MQIATSLFYDRSAKAMNTLSKQADALQTQISSGIKFTAPSSDSAAYQRLAGLARDAVDDKAYAANLTTAASVLKQSDTTLSAITAQLQRVSELTVQARNGTLSGDARKAIGVEIAGIVDTIASLANVKDLRGQPIFGGADGGPAAVKQPDGSYALAATSVSPIPVGDGASVQANESASRVLRADGKDTLAVLSAIATALQAESYDPAALDTALDDLSAASEQVSSIQASLGARASRVDLETARLKDVAVDREDTRQSIEGTDITTAITELQKTMTILSATQASFSKLSALSLFDYLR</sequence>
<comment type="function">
    <text evidence="3">Flagellin is the subunit protein which polymerizes to form the filaments of bacterial flagella.</text>
</comment>
<evidence type="ECO:0000313" key="7">
    <source>
        <dbReference type="Proteomes" id="UP000240996"/>
    </source>
</evidence>
<comment type="similarity">
    <text evidence="1 3">Belongs to the bacterial flagellin family.</text>
</comment>
<dbReference type="SUPFAM" id="SSF64518">
    <property type="entry name" value="Phase 1 flagellin"/>
    <property type="match status" value="1"/>
</dbReference>
<evidence type="ECO:0000259" key="5">
    <source>
        <dbReference type="Pfam" id="PF00700"/>
    </source>
</evidence>
<proteinExistence type="inferred from homology"/>
<evidence type="ECO:0000256" key="2">
    <source>
        <dbReference type="ARBA" id="ARBA00023143"/>
    </source>
</evidence>
<evidence type="ECO:0000313" key="6">
    <source>
        <dbReference type="EMBL" id="PTM48041.1"/>
    </source>
</evidence>
<dbReference type="GO" id="GO:0009288">
    <property type="term" value="C:bacterial-type flagellum"/>
    <property type="evidence" value="ECO:0007669"/>
    <property type="project" value="UniProtKB-SubCell"/>
</dbReference>
<dbReference type="Pfam" id="PF00700">
    <property type="entry name" value="Flagellin_C"/>
    <property type="match status" value="1"/>
</dbReference>
<keyword evidence="2 3" id="KW-0975">Bacterial flagellum</keyword>
<feature type="domain" description="Flagellin C-terminal" evidence="5">
    <location>
        <begin position="217"/>
        <end position="296"/>
    </location>
</feature>
<keyword evidence="7" id="KW-1185">Reference proteome</keyword>
<evidence type="ECO:0000256" key="1">
    <source>
        <dbReference type="ARBA" id="ARBA00005709"/>
    </source>
</evidence>
<accession>A0A2T4YW89</accession>
<dbReference type="GO" id="GO:0005576">
    <property type="term" value="C:extracellular region"/>
    <property type="evidence" value="ECO:0007669"/>
    <property type="project" value="UniProtKB-SubCell"/>
</dbReference>